<gene>
    <name evidence="2" type="ORF">NSCI0253_LOCUS34874</name>
</gene>
<dbReference type="Pfam" id="PF03479">
    <property type="entry name" value="PCC"/>
    <property type="match status" value="1"/>
</dbReference>
<name>A0A7S1FD65_NOCSC</name>
<dbReference type="PROSITE" id="PS51742">
    <property type="entry name" value="PPC"/>
    <property type="match status" value="1"/>
</dbReference>
<dbReference type="EMBL" id="HBFQ01048810">
    <property type="protein sequence ID" value="CAD8860520.1"/>
    <property type="molecule type" value="Transcribed_RNA"/>
</dbReference>
<dbReference type="PANTHER" id="PTHR34988">
    <property type="entry name" value="PROTEIN, PUTATIVE-RELATED"/>
    <property type="match status" value="1"/>
</dbReference>
<evidence type="ECO:0000259" key="1">
    <source>
        <dbReference type="PROSITE" id="PS51742"/>
    </source>
</evidence>
<dbReference type="PANTHER" id="PTHR34988:SF1">
    <property type="entry name" value="DNA-BINDING PROTEIN"/>
    <property type="match status" value="1"/>
</dbReference>
<feature type="domain" description="PPC" evidence="1">
    <location>
        <begin position="20"/>
        <end position="151"/>
    </location>
</feature>
<dbReference type="SUPFAM" id="SSF117856">
    <property type="entry name" value="AF0104/ALDC/Ptd012-like"/>
    <property type="match status" value="1"/>
</dbReference>
<dbReference type="Gene3D" id="3.30.1330.80">
    <property type="entry name" value="Hypothetical protein, similar to alpha- acetolactate decarboxylase, domain 2"/>
    <property type="match status" value="1"/>
</dbReference>
<reference evidence="2" key="1">
    <citation type="submission" date="2021-01" db="EMBL/GenBank/DDBJ databases">
        <authorList>
            <person name="Corre E."/>
            <person name="Pelletier E."/>
            <person name="Niang G."/>
            <person name="Scheremetjew M."/>
            <person name="Finn R."/>
            <person name="Kale V."/>
            <person name="Holt S."/>
            <person name="Cochrane G."/>
            <person name="Meng A."/>
            <person name="Brown T."/>
            <person name="Cohen L."/>
        </authorList>
    </citation>
    <scope>NUCLEOTIDE SEQUENCE</scope>
</reference>
<sequence>MSRADAPLEEESHGLSTLQAHRMYSHCLRLLPGDDIVLSLCAFAEKHSLAAAVVITCVGSTGQTTLRPAGVPTPRVFNGKYEIVSLTGTLGSAGHHLHMSISDPDCNVFGGHMLPGCIVRTTAEIVLGVLEGVRFDRPMDPRTGYDELSITCQGWENFPCDPECALHNKHVSELGRSKCTSDTRSNQMCPEPNQDPRGTYSKCTMYIMSEGTTSALLGTQSS</sequence>
<protein>
    <recommendedName>
        <fullName evidence="1">PPC domain-containing protein</fullName>
    </recommendedName>
</protein>
<proteinExistence type="predicted"/>
<accession>A0A7S1FD65</accession>
<organism evidence="2">
    <name type="scientific">Noctiluca scintillans</name>
    <name type="common">Sea sparkle</name>
    <name type="synonym">Red tide dinoflagellate</name>
    <dbReference type="NCBI Taxonomy" id="2966"/>
    <lineage>
        <taxon>Eukaryota</taxon>
        <taxon>Sar</taxon>
        <taxon>Alveolata</taxon>
        <taxon>Dinophyceae</taxon>
        <taxon>Noctilucales</taxon>
        <taxon>Noctilucaceae</taxon>
        <taxon>Noctiluca</taxon>
    </lineage>
</organism>
<evidence type="ECO:0000313" key="2">
    <source>
        <dbReference type="EMBL" id="CAD8860520.1"/>
    </source>
</evidence>
<dbReference type="CDD" id="cd11378">
    <property type="entry name" value="DUF296"/>
    <property type="match status" value="1"/>
</dbReference>
<dbReference type="AlphaFoldDB" id="A0A7S1FD65"/>
<dbReference type="InterPro" id="IPR005175">
    <property type="entry name" value="PPC_dom"/>
</dbReference>